<feature type="signal peptide" evidence="1">
    <location>
        <begin position="1"/>
        <end position="23"/>
    </location>
</feature>
<evidence type="ECO:0000313" key="2">
    <source>
        <dbReference type="EMBL" id="MDP9926627.1"/>
    </source>
</evidence>
<gene>
    <name evidence="2" type="ORF">J2W25_005676</name>
</gene>
<dbReference type="AlphaFoldDB" id="A0AAW8E630"/>
<accession>A0AAW8E630</accession>
<sequence length="154" mass="16345">MINTHIRKARLALSALLTTLVLATPATQAAQGQWTQGYGQGNLEYFIDAQGMRLLIGCPTQEGSADAASSVTLMTVASSQEVKKFTVKVGGHTFEGPFEADSRVGENNFITLLNDLRKGDALVSYGGKTITFAKSNAAQVLPAYGKKGFQCNLG</sequence>
<dbReference type="Proteomes" id="UP001244295">
    <property type="component" value="Unassembled WGS sequence"/>
</dbReference>
<keyword evidence="1" id="KW-0732">Signal</keyword>
<evidence type="ECO:0000313" key="3">
    <source>
        <dbReference type="Proteomes" id="UP001244295"/>
    </source>
</evidence>
<dbReference type="EMBL" id="JAUSRR010000012">
    <property type="protein sequence ID" value="MDP9926627.1"/>
    <property type="molecule type" value="Genomic_DNA"/>
</dbReference>
<dbReference type="RefSeq" id="WP_307638301.1">
    <property type="nucleotide sequence ID" value="NZ_JAUSRR010000012.1"/>
</dbReference>
<name>A0AAW8E630_9BURK</name>
<proteinExistence type="predicted"/>
<comment type="caution">
    <text evidence="2">The sequence shown here is derived from an EMBL/GenBank/DDBJ whole genome shotgun (WGS) entry which is preliminary data.</text>
</comment>
<reference evidence="2" key="1">
    <citation type="submission" date="2023-07" db="EMBL/GenBank/DDBJ databases">
        <title>Sorghum-associated microbial communities from plants grown in Nebraska, USA.</title>
        <authorList>
            <person name="Schachtman D."/>
        </authorList>
    </citation>
    <scope>NUCLEOTIDE SEQUENCE</scope>
    <source>
        <strain evidence="2">DS2795</strain>
    </source>
</reference>
<protein>
    <submittedName>
        <fullName evidence="2">Uncharacterized protein</fullName>
    </submittedName>
</protein>
<evidence type="ECO:0000256" key="1">
    <source>
        <dbReference type="SAM" id="SignalP"/>
    </source>
</evidence>
<organism evidence="2 3">
    <name type="scientific">Variovorax boronicumulans</name>
    <dbReference type="NCBI Taxonomy" id="436515"/>
    <lineage>
        <taxon>Bacteria</taxon>
        <taxon>Pseudomonadati</taxon>
        <taxon>Pseudomonadota</taxon>
        <taxon>Betaproteobacteria</taxon>
        <taxon>Burkholderiales</taxon>
        <taxon>Comamonadaceae</taxon>
        <taxon>Variovorax</taxon>
    </lineage>
</organism>
<feature type="chain" id="PRO_5043499531" evidence="1">
    <location>
        <begin position="24"/>
        <end position="154"/>
    </location>
</feature>